<name>A0A9N8HF50_9STRA</name>
<reference evidence="11" key="1">
    <citation type="submission" date="2020-06" db="EMBL/GenBank/DDBJ databases">
        <authorList>
            <consortium name="Plant Systems Biology data submission"/>
        </authorList>
    </citation>
    <scope>NUCLEOTIDE SEQUENCE</scope>
    <source>
        <strain evidence="11">D6</strain>
    </source>
</reference>
<dbReference type="InterPro" id="IPR036345">
    <property type="entry name" value="ExoRNase_PH_dom2_sf"/>
</dbReference>
<evidence type="ECO:0000313" key="12">
    <source>
        <dbReference type="Proteomes" id="UP001153069"/>
    </source>
</evidence>
<keyword evidence="8" id="KW-0539">Nucleus</keyword>
<evidence type="ECO:0000256" key="8">
    <source>
        <dbReference type="ARBA" id="ARBA00023242"/>
    </source>
</evidence>
<dbReference type="GO" id="GO:0071035">
    <property type="term" value="P:nuclear polyadenylation-dependent rRNA catabolic process"/>
    <property type="evidence" value="ECO:0007669"/>
    <property type="project" value="TreeGrafter"/>
</dbReference>
<dbReference type="GO" id="GO:0034476">
    <property type="term" value="P:U5 snRNA 3'-end processing"/>
    <property type="evidence" value="ECO:0007669"/>
    <property type="project" value="TreeGrafter"/>
</dbReference>
<dbReference type="EMBL" id="CAICTM010000439">
    <property type="protein sequence ID" value="CAB9510522.1"/>
    <property type="molecule type" value="Genomic_DNA"/>
</dbReference>
<comment type="similarity">
    <text evidence="3">Belongs to the RNase PH family.</text>
</comment>
<dbReference type="OrthoDB" id="45882at2759"/>
<feature type="domain" description="Exoribonuclease phosphorolytic" evidence="10">
    <location>
        <begin position="61"/>
        <end position="185"/>
    </location>
</feature>
<keyword evidence="12" id="KW-1185">Reference proteome</keyword>
<dbReference type="SUPFAM" id="SSF54211">
    <property type="entry name" value="Ribosomal protein S5 domain 2-like"/>
    <property type="match status" value="1"/>
</dbReference>
<sequence>MLKAPAQKASSSKSHELGSADVIQEWADATLQTALSLDPNAYIPELFWAHKTRPDGRIFGQARQTTITPGVLQQNALGSALVKLTGGSGTSNTHVLAGVTADIGQPSANQGDLKVTLTPSNNNGPLESWLQRLLLQVMDLEQLGIIPGRAAFGLDVTICILNPNGSIADACLLAAVGALQNTALPPIVVQEGRVYTLDNDAQQKELPESWTSFASQTLNLPVIPLPLSMGVMRIKASKEDDNNNNESKQQWLVDPSGEEEEVCQGAITVVLDGLDMDNILSLDYQGKVSMDHADLALALRMAKGRAQELLPLLQLGS</sequence>
<dbReference type="GO" id="GO:0071038">
    <property type="term" value="P:TRAMP-dependent tRNA surveillance pathway"/>
    <property type="evidence" value="ECO:0007669"/>
    <property type="project" value="TreeGrafter"/>
</dbReference>
<proteinExistence type="inferred from homology"/>
<evidence type="ECO:0000256" key="3">
    <source>
        <dbReference type="ARBA" id="ARBA00006678"/>
    </source>
</evidence>
<dbReference type="GO" id="GO:0034475">
    <property type="term" value="P:U4 snRNA 3'-end processing"/>
    <property type="evidence" value="ECO:0007669"/>
    <property type="project" value="TreeGrafter"/>
</dbReference>
<dbReference type="GO" id="GO:0071028">
    <property type="term" value="P:nuclear mRNA surveillance"/>
    <property type="evidence" value="ECO:0007669"/>
    <property type="project" value="TreeGrafter"/>
</dbReference>
<comment type="caution">
    <text evidence="11">The sequence shown here is derived from an EMBL/GenBank/DDBJ whole genome shotgun (WGS) entry which is preliminary data.</text>
</comment>
<evidence type="ECO:0000259" key="10">
    <source>
        <dbReference type="Pfam" id="PF01138"/>
    </source>
</evidence>
<evidence type="ECO:0000256" key="1">
    <source>
        <dbReference type="ARBA" id="ARBA00004496"/>
    </source>
</evidence>
<accession>A0A9N8HF50</accession>
<dbReference type="SUPFAM" id="SSF55666">
    <property type="entry name" value="Ribonuclease PH domain 2-like"/>
    <property type="match status" value="1"/>
</dbReference>
<dbReference type="InterPro" id="IPR020568">
    <property type="entry name" value="Ribosomal_Su5_D2-typ_SF"/>
</dbReference>
<dbReference type="GO" id="GO:0000467">
    <property type="term" value="P:exonucleolytic trimming to generate mature 3'-end of 5.8S rRNA from tricistronic rRNA transcript (SSU-rRNA, 5.8S rRNA, LSU-rRNA)"/>
    <property type="evidence" value="ECO:0007669"/>
    <property type="project" value="TreeGrafter"/>
</dbReference>
<dbReference type="GO" id="GO:0000177">
    <property type="term" value="C:cytoplasmic exosome (RNase complex)"/>
    <property type="evidence" value="ECO:0007669"/>
    <property type="project" value="TreeGrafter"/>
</dbReference>
<keyword evidence="5" id="KW-0698">rRNA processing</keyword>
<evidence type="ECO:0000256" key="6">
    <source>
        <dbReference type="ARBA" id="ARBA00022835"/>
    </source>
</evidence>
<evidence type="ECO:0000256" key="2">
    <source>
        <dbReference type="ARBA" id="ARBA00004604"/>
    </source>
</evidence>
<evidence type="ECO:0000256" key="4">
    <source>
        <dbReference type="ARBA" id="ARBA00022490"/>
    </source>
</evidence>
<dbReference type="GO" id="GO:0000176">
    <property type="term" value="C:nuclear exosome (RNase complex)"/>
    <property type="evidence" value="ECO:0007669"/>
    <property type="project" value="TreeGrafter"/>
</dbReference>
<dbReference type="GO" id="GO:0034473">
    <property type="term" value="P:U1 snRNA 3'-end processing"/>
    <property type="evidence" value="ECO:0007669"/>
    <property type="project" value="TreeGrafter"/>
</dbReference>
<dbReference type="InterPro" id="IPR050590">
    <property type="entry name" value="Exosome_comp_Rrp42_subfam"/>
</dbReference>
<dbReference type="AlphaFoldDB" id="A0A9N8HF50"/>
<dbReference type="GO" id="GO:0035925">
    <property type="term" value="F:mRNA 3'-UTR AU-rich region binding"/>
    <property type="evidence" value="ECO:0007669"/>
    <property type="project" value="TreeGrafter"/>
</dbReference>
<comment type="subcellular location">
    <subcellularLocation>
        <location evidence="1">Cytoplasm</location>
    </subcellularLocation>
    <subcellularLocation>
        <location evidence="2">Nucleus</location>
        <location evidence="2">Nucleolus</location>
    </subcellularLocation>
</comment>
<dbReference type="Gene3D" id="3.30.230.70">
    <property type="entry name" value="GHMP Kinase, N-terminal domain"/>
    <property type="match status" value="1"/>
</dbReference>
<dbReference type="PANTHER" id="PTHR11097:SF9">
    <property type="entry name" value="EXOSOME COMPLEX COMPONENT RRP43"/>
    <property type="match status" value="1"/>
</dbReference>
<evidence type="ECO:0000256" key="5">
    <source>
        <dbReference type="ARBA" id="ARBA00022552"/>
    </source>
</evidence>
<protein>
    <recommendedName>
        <fullName evidence="9">Ribosomal RNA-processing protein 43</fullName>
    </recommendedName>
</protein>
<keyword evidence="6" id="KW-0271">Exosome</keyword>
<dbReference type="Pfam" id="PF01138">
    <property type="entry name" value="RNase_PH"/>
    <property type="match status" value="1"/>
</dbReference>
<gene>
    <name evidence="11" type="ORF">SEMRO_440_G143420.1</name>
</gene>
<evidence type="ECO:0000256" key="7">
    <source>
        <dbReference type="ARBA" id="ARBA00022884"/>
    </source>
</evidence>
<dbReference type="Proteomes" id="UP001153069">
    <property type="component" value="Unassembled WGS sequence"/>
</dbReference>
<dbReference type="GO" id="GO:0016075">
    <property type="term" value="P:rRNA catabolic process"/>
    <property type="evidence" value="ECO:0007669"/>
    <property type="project" value="TreeGrafter"/>
</dbReference>
<evidence type="ECO:0000256" key="9">
    <source>
        <dbReference type="ARBA" id="ARBA00030617"/>
    </source>
</evidence>
<keyword evidence="4" id="KW-0963">Cytoplasm</keyword>
<keyword evidence="7" id="KW-0694">RNA-binding</keyword>
<dbReference type="PANTHER" id="PTHR11097">
    <property type="entry name" value="EXOSOME COMPLEX EXONUCLEASE RIBOSOMAL RNA PROCESSING PROTEIN"/>
    <property type="match status" value="1"/>
</dbReference>
<dbReference type="GO" id="GO:0005730">
    <property type="term" value="C:nucleolus"/>
    <property type="evidence" value="ECO:0007669"/>
    <property type="project" value="UniProtKB-SubCell"/>
</dbReference>
<evidence type="ECO:0000313" key="11">
    <source>
        <dbReference type="EMBL" id="CAB9510522.1"/>
    </source>
</evidence>
<dbReference type="InterPro" id="IPR001247">
    <property type="entry name" value="ExoRNase_PH_dom1"/>
</dbReference>
<dbReference type="InterPro" id="IPR027408">
    <property type="entry name" value="PNPase/RNase_PH_dom_sf"/>
</dbReference>
<organism evidence="11 12">
    <name type="scientific">Seminavis robusta</name>
    <dbReference type="NCBI Taxonomy" id="568900"/>
    <lineage>
        <taxon>Eukaryota</taxon>
        <taxon>Sar</taxon>
        <taxon>Stramenopiles</taxon>
        <taxon>Ochrophyta</taxon>
        <taxon>Bacillariophyta</taxon>
        <taxon>Bacillariophyceae</taxon>
        <taxon>Bacillariophycidae</taxon>
        <taxon>Naviculales</taxon>
        <taxon>Naviculaceae</taxon>
        <taxon>Seminavis</taxon>
    </lineage>
</organism>